<dbReference type="EMBL" id="CAAALY010013013">
    <property type="protein sequence ID" value="VEL11835.1"/>
    <property type="molecule type" value="Genomic_DNA"/>
</dbReference>
<dbReference type="Gene3D" id="3.10.129.10">
    <property type="entry name" value="Hotdog Thioesterase"/>
    <property type="match status" value="1"/>
</dbReference>
<dbReference type="AlphaFoldDB" id="A0A3S5A0Q5"/>
<accession>A0A3S5A0Q5</accession>
<evidence type="ECO:0000313" key="2">
    <source>
        <dbReference type="Proteomes" id="UP000784294"/>
    </source>
</evidence>
<organism evidence="1 2">
    <name type="scientific">Protopolystoma xenopodis</name>
    <dbReference type="NCBI Taxonomy" id="117903"/>
    <lineage>
        <taxon>Eukaryota</taxon>
        <taxon>Metazoa</taxon>
        <taxon>Spiralia</taxon>
        <taxon>Lophotrochozoa</taxon>
        <taxon>Platyhelminthes</taxon>
        <taxon>Monogenea</taxon>
        <taxon>Polyopisthocotylea</taxon>
        <taxon>Polystomatidea</taxon>
        <taxon>Polystomatidae</taxon>
        <taxon>Protopolystoma</taxon>
    </lineage>
</organism>
<proteinExistence type="predicted"/>
<dbReference type="InterPro" id="IPR029069">
    <property type="entry name" value="HotDog_dom_sf"/>
</dbReference>
<reference evidence="1" key="1">
    <citation type="submission" date="2018-11" db="EMBL/GenBank/DDBJ databases">
        <authorList>
            <consortium name="Pathogen Informatics"/>
        </authorList>
    </citation>
    <scope>NUCLEOTIDE SEQUENCE</scope>
</reference>
<name>A0A3S5A0Q5_9PLAT</name>
<dbReference type="Proteomes" id="UP000784294">
    <property type="component" value="Unassembled WGS sequence"/>
</dbReference>
<dbReference type="OrthoDB" id="46529at2759"/>
<evidence type="ECO:0000313" key="1">
    <source>
        <dbReference type="EMBL" id="VEL11835.1"/>
    </source>
</evidence>
<dbReference type="SUPFAM" id="SSF54637">
    <property type="entry name" value="Thioesterase/thiol ester dehydrase-isomerase"/>
    <property type="match status" value="1"/>
</dbReference>
<evidence type="ECO:0008006" key="3">
    <source>
        <dbReference type="Google" id="ProtNLM"/>
    </source>
</evidence>
<protein>
    <recommendedName>
        <fullName evidence="3">Thioesterase domain-containing protein</fullName>
    </recommendedName>
</protein>
<comment type="caution">
    <text evidence="1">The sequence shown here is derived from an EMBL/GenBank/DDBJ whole genome shotgun (WGS) entry which is preliminary data.</text>
</comment>
<gene>
    <name evidence="1" type="ORF">PXEA_LOCUS5275</name>
</gene>
<keyword evidence="2" id="KW-1185">Reference proteome</keyword>
<sequence length="51" mass="5765">MRCRFQVRKSESDCFQKLHTGYLASVVDIISGLDLLRHGFANHVTVDLSIS</sequence>